<evidence type="ECO:0000313" key="1">
    <source>
        <dbReference type="EMBL" id="KAJ4705724.1"/>
    </source>
</evidence>
<keyword evidence="2" id="KW-1185">Reference proteome</keyword>
<dbReference type="Proteomes" id="UP001164539">
    <property type="component" value="Chromosome 11"/>
</dbReference>
<proteinExistence type="predicted"/>
<accession>A0ACC1X4V6</accession>
<reference evidence="1 2" key="1">
    <citation type="journal article" date="2023" name="Science">
        <title>Complex scaffold remodeling in plant triterpene biosynthesis.</title>
        <authorList>
            <person name="De La Pena R."/>
            <person name="Hodgson H."/>
            <person name="Liu J.C."/>
            <person name="Stephenson M.J."/>
            <person name="Martin A.C."/>
            <person name="Owen C."/>
            <person name="Harkess A."/>
            <person name="Leebens-Mack J."/>
            <person name="Jimenez L.E."/>
            <person name="Osbourn A."/>
            <person name="Sattely E.S."/>
        </authorList>
    </citation>
    <scope>NUCLEOTIDE SEQUENCE [LARGE SCALE GENOMIC DNA]</scope>
    <source>
        <strain evidence="2">cv. JPN11</strain>
        <tissue evidence="1">Leaf</tissue>
    </source>
</reference>
<sequence>MKMIIHTQAQSQSLCISSYNPKSEQQLHIRSQVYLLGKFRSPSLLAAMSFRNARRRRSLKNSNPISNKNIRSCSSAATTTGSSLITPEPDNDNDRKTPELKALFRRFWKVAAPYWFSDDKVQARLQLAAVFALTLATTGISVGFNFLGRDFYNALANKDQEQFTKQLLYYLGGFAGGIPFFVLRDYARDTLALRWRSWMTKYYMQQYLKNQTFYKIQSQSIIDNPDQRIVDDLSAFTGTALSFSLTLFNAAVDLISFSNILYGIYPPLFVVLLVYSIGGTAISVFLGKGLVTLNFLQEKKEADFRYGLVRVRENAESIAFYGGEENEMQLLLQRFKSAFENLTQLLISSRNLEFFTSGYRYLIQILPAAVVAPMYFSGKIEFGVINQSVSAFNHILGDFSLIVYQFQAISAFSAVIDRLGEFDDVLNSSKSKDLSDSIEEICLTYCSTKSFPLSEPNGAVSTEKSQKLLDMDNLTLQTPTSKATLVRDLSLVINKKEHLLVMGPSGSGKTSLLRAMAGLWSNGRGKITFYVKDGEDSEAHTSSDSVSGQVNSQSMDCELKRPANRNSREVFFLPQRPYMVLGTLRQQLLYPTWTEEVVTTSDSTKPAGSLPFLTSAQSTENVNGKSTRPTTDDLIKVLEDVCLGYILSRFNSLDTTHEWSSVLSLGEQQRVAFARLLLSKPKMVLLDESTSALDEANEAHLYRQIEAAGITYISVGHRRTLYDFHDTVLHISTMDPTSSQCNWKIELIDRDSLYTLSKR</sequence>
<dbReference type="EMBL" id="CM051404">
    <property type="protein sequence ID" value="KAJ4705724.1"/>
    <property type="molecule type" value="Genomic_DNA"/>
</dbReference>
<evidence type="ECO:0000313" key="2">
    <source>
        <dbReference type="Proteomes" id="UP001164539"/>
    </source>
</evidence>
<name>A0ACC1X4V6_MELAZ</name>
<protein>
    <submittedName>
        <fullName evidence="1">ABC transporter D family protein</fullName>
    </submittedName>
</protein>
<comment type="caution">
    <text evidence="1">The sequence shown here is derived from an EMBL/GenBank/DDBJ whole genome shotgun (WGS) entry which is preliminary data.</text>
</comment>
<gene>
    <name evidence="1" type="ORF">OWV82_019476</name>
</gene>
<organism evidence="1 2">
    <name type="scientific">Melia azedarach</name>
    <name type="common">Chinaberry tree</name>
    <dbReference type="NCBI Taxonomy" id="155640"/>
    <lineage>
        <taxon>Eukaryota</taxon>
        <taxon>Viridiplantae</taxon>
        <taxon>Streptophyta</taxon>
        <taxon>Embryophyta</taxon>
        <taxon>Tracheophyta</taxon>
        <taxon>Spermatophyta</taxon>
        <taxon>Magnoliopsida</taxon>
        <taxon>eudicotyledons</taxon>
        <taxon>Gunneridae</taxon>
        <taxon>Pentapetalae</taxon>
        <taxon>rosids</taxon>
        <taxon>malvids</taxon>
        <taxon>Sapindales</taxon>
        <taxon>Meliaceae</taxon>
        <taxon>Melia</taxon>
    </lineage>
</organism>